<sequence length="534" mass="55163">MIRVVGLRAEAGGSALVDGVSFELAAGRVLALVGASGSGKTTIGRALLGEHVPGVALSGTVEVRGRIGYLPQHPASVLNPVRRVGAVLREIARRHAPDGAAAERVASVLRRAGLPAGEDLLRRYPHQLSGGQQQRLVLAQALLTAPSAIVADEPTTGQDAITRGEVAGELRGLARQGIAVVLLSHDLDVVRALADQVIVLRGGRVTESGRAEDVFSRPGHDYTRRLLAARLPATPRPAPEVPPPVSVLPGPVVPPPAGVSPGPEVPPPVPEVPSPVPVSPLPVPEVPPGRARIEVVGLTAGHRSGPVLDDVSLRVAAGQCLALVGRSGSGKTTLARCVAGLHEPARGTVLLDGRPLAPSLSHRRREDIARVQYVFQDAHASFDPGRTVADQVSRTAVRLRGLGPGQAREAALDMLGRVGLGPAAAARRPGGLSGGELQRAALARALLASPDVLICDEITSGLDTVTQAGVLDLLDGLRRALGLTLVLISHDMGVVARLADHVVILSAGRIAEEGGIGHLPTLHFEIPLGDGRPE</sequence>
<dbReference type="GeneID" id="96304456"/>
<evidence type="ECO:0000259" key="5">
    <source>
        <dbReference type="PROSITE" id="PS50893"/>
    </source>
</evidence>
<feature type="domain" description="ABC transporter" evidence="5">
    <location>
        <begin position="2"/>
        <end position="227"/>
    </location>
</feature>
<dbReference type="PANTHER" id="PTHR43776:SF7">
    <property type="entry name" value="D,D-DIPEPTIDE TRANSPORT ATP-BINDING PROTEIN DDPF-RELATED"/>
    <property type="match status" value="1"/>
</dbReference>
<organism evidence="6 7">
    <name type="scientific">Streptosporangium canum</name>
    <dbReference type="NCBI Taxonomy" id="324952"/>
    <lineage>
        <taxon>Bacteria</taxon>
        <taxon>Bacillati</taxon>
        <taxon>Actinomycetota</taxon>
        <taxon>Actinomycetes</taxon>
        <taxon>Streptosporangiales</taxon>
        <taxon>Streptosporangiaceae</taxon>
        <taxon>Streptosporangium</taxon>
    </lineage>
</organism>
<dbReference type="SUPFAM" id="SSF52540">
    <property type="entry name" value="P-loop containing nucleoside triphosphate hydrolases"/>
    <property type="match status" value="2"/>
</dbReference>
<dbReference type="EMBL" id="FOQY01000030">
    <property type="protein sequence ID" value="SFK63148.1"/>
    <property type="molecule type" value="Genomic_DNA"/>
</dbReference>
<protein>
    <submittedName>
        <fullName evidence="6">Peptide/nickel transport system ATP-binding protein</fullName>
    </submittedName>
</protein>
<dbReference type="CDD" id="cd03257">
    <property type="entry name" value="ABC_NikE_OppD_transporters"/>
    <property type="match status" value="1"/>
</dbReference>
<keyword evidence="3" id="KW-0547">Nucleotide-binding</keyword>
<dbReference type="InterPro" id="IPR003439">
    <property type="entry name" value="ABC_transporter-like_ATP-bd"/>
</dbReference>
<gene>
    <name evidence="6" type="ORF">SAMN05216275_13083</name>
</gene>
<dbReference type="PANTHER" id="PTHR43776">
    <property type="entry name" value="TRANSPORT ATP-BINDING PROTEIN"/>
    <property type="match status" value="1"/>
</dbReference>
<proteinExistence type="inferred from homology"/>
<dbReference type="InterPro" id="IPR027417">
    <property type="entry name" value="P-loop_NTPase"/>
</dbReference>
<evidence type="ECO:0000256" key="4">
    <source>
        <dbReference type="ARBA" id="ARBA00022840"/>
    </source>
</evidence>
<dbReference type="PROSITE" id="PS50893">
    <property type="entry name" value="ABC_TRANSPORTER_2"/>
    <property type="match status" value="2"/>
</dbReference>
<dbReference type="InterPro" id="IPR050319">
    <property type="entry name" value="ABC_transp_ATP-bind"/>
</dbReference>
<evidence type="ECO:0000256" key="2">
    <source>
        <dbReference type="ARBA" id="ARBA00022448"/>
    </source>
</evidence>
<dbReference type="GO" id="GO:0055085">
    <property type="term" value="P:transmembrane transport"/>
    <property type="evidence" value="ECO:0007669"/>
    <property type="project" value="UniProtKB-ARBA"/>
</dbReference>
<dbReference type="GO" id="GO:0016887">
    <property type="term" value="F:ATP hydrolysis activity"/>
    <property type="evidence" value="ECO:0007669"/>
    <property type="project" value="InterPro"/>
</dbReference>
<keyword evidence="7" id="KW-1185">Reference proteome</keyword>
<accession>A0A1I4B2S8</accession>
<reference evidence="7" key="1">
    <citation type="submission" date="2016-10" db="EMBL/GenBank/DDBJ databases">
        <authorList>
            <person name="Varghese N."/>
            <person name="Submissions S."/>
        </authorList>
    </citation>
    <scope>NUCLEOTIDE SEQUENCE [LARGE SCALE GENOMIC DNA]</scope>
    <source>
        <strain evidence="7">CGMCC 4.2126</strain>
    </source>
</reference>
<dbReference type="AlphaFoldDB" id="A0A1I4B2S8"/>
<dbReference type="PROSITE" id="PS00211">
    <property type="entry name" value="ABC_TRANSPORTER_1"/>
    <property type="match status" value="2"/>
</dbReference>
<keyword evidence="4 6" id="KW-0067">ATP-binding</keyword>
<dbReference type="Pfam" id="PF00005">
    <property type="entry name" value="ABC_tran"/>
    <property type="match status" value="2"/>
</dbReference>
<comment type="similarity">
    <text evidence="1">Belongs to the ABC transporter superfamily.</text>
</comment>
<dbReference type="GO" id="GO:0005524">
    <property type="term" value="F:ATP binding"/>
    <property type="evidence" value="ECO:0007669"/>
    <property type="project" value="UniProtKB-KW"/>
</dbReference>
<evidence type="ECO:0000256" key="1">
    <source>
        <dbReference type="ARBA" id="ARBA00005417"/>
    </source>
</evidence>
<evidence type="ECO:0000313" key="7">
    <source>
        <dbReference type="Proteomes" id="UP000199111"/>
    </source>
</evidence>
<feature type="domain" description="ABC transporter" evidence="5">
    <location>
        <begin position="293"/>
        <end position="532"/>
    </location>
</feature>
<dbReference type="InterPro" id="IPR003593">
    <property type="entry name" value="AAA+_ATPase"/>
</dbReference>
<dbReference type="Proteomes" id="UP000199111">
    <property type="component" value="Unassembled WGS sequence"/>
</dbReference>
<dbReference type="RefSeq" id="WP_093890648.1">
    <property type="nucleotide sequence ID" value="NZ_FOQY01000030.1"/>
</dbReference>
<dbReference type="InterPro" id="IPR017871">
    <property type="entry name" value="ABC_transporter-like_CS"/>
</dbReference>
<evidence type="ECO:0000313" key="6">
    <source>
        <dbReference type="EMBL" id="SFK63148.1"/>
    </source>
</evidence>
<evidence type="ECO:0000256" key="3">
    <source>
        <dbReference type="ARBA" id="ARBA00022741"/>
    </source>
</evidence>
<name>A0A1I4B2S8_9ACTN</name>
<dbReference type="Gene3D" id="3.40.50.300">
    <property type="entry name" value="P-loop containing nucleotide triphosphate hydrolases"/>
    <property type="match status" value="2"/>
</dbReference>
<keyword evidence="2" id="KW-0813">Transport</keyword>
<dbReference type="SMART" id="SM00382">
    <property type="entry name" value="AAA"/>
    <property type="match status" value="2"/>
</dbReference>